<reference evidence="2 3" key="1">
    <citation type="submission" date="2007-08" db="EMBL/GenBank/DDBJ databases">
        <authorList>
            <person name="Fulton L."/>
            <person name="Clifton S."/>
            <person name="Fulton B."/>
            <person name="Xu J."/>
            <person name="Minx P."/>
            <person name="Pepin K.H."/>
            <person name="Johnson M."/>
            <person name="Thiruvilangam P."/>
            <person name="Bhonagiri V."/>
            <person name="Nash W.E."/>
            <person name="Mardis E.R."/>
            <person name="Wilson R.K."/>
        </authorList>
    </citation>
    <scope>NUCLEOTIDE SEQUENCE [LARGE SCALE GENOMIC DNA]</scope>
    <source>
        <strain evidence="3">ATCC BAA-613 / DSM 15670 / CCUG 46953 / JCM 12243 / WAL 16351</strain>
    </source>
</reference>
<reference evidence="2 3" key="2">
    <citation type="submission" date="2007-09" db="EMBL/GenBank/DDBJ databases">
        <title>Draft genome sequence of Clostridium bolteae (ATCC BAA-613).</title>
        <authorList>
            <person name="Sudarsanam P."/>
            <person name="Ley R."/>
            <person name="Guruge J."/>
            <person name="Turnbaugh P.J."/>
            <person name="Mahowald M."/>
            <person name="Liep D."/>
            <person name="Gordon J."/>
        </authorList>
    </citation>
    <scope>NUCLEOTIDE SEQUENCE [LARGE SCALE GENOMIC DNA]</scope>
    <source>
        <strain evidence="3">ATCC BAA-613 / DSM 15670 / CCUG 46953 / JCM 12243 / WAL 16351</strain>
    </source>
</reference>
<sequence>MESRKRKNRRRESGAQHGAVRGCKQALLKGDGRTW</sequence>
<name>A8RLK7_ENTBW</name>
<evidence type="ECO:0000313" key="3">
    <source>
        <dbReference type="Proteomes" id="UP000005396"/>
    </source>
</evidence>
<comment type="caution">
    <text evidence="2">The sequence shown here is derived from an EMBL/GenBank/DDBJ whole genome shotgun (WGS) entry which is preliminary data.</text>
</comment>
<dbReference type="EMBL" id="ABCC02000018">
    <property type="protein sequence ID" value="EDP18003.1"/>
    <property type="molecule type" value="Genomic_DNA"/>
</dbReference>
<gene>
    <name evidence="2" type="ORF">CLOBOL_01655</name>
</gene>
<evidence type="ECO:0000313" key="2">
    <source>
        <dbReference type="EMBL" id="EDP18003.1"/>
    </source>
</evidence>
<dbReference type="PaxDb" id="411902-CLOBOL_01655"/>
<proteinExistence type="predicted"/>
<dbReference type="Proteomes" id="UP000005396">
    <property type="component" value="Unassembled WGS sequence"/>
</dbReference>
<feature type="region of interest" description="Disordered" evidence="1">
    <location>
        <begin position="1"/>
        <end position="35"/>
    </location>
</feature>
<dbReference type="AlphaFoldDB" id="A8RLK7"/>
<accession>A8RLK7</accession>
<protein>
    <submittedName>
        <fullName evidence="2">Uncharacterized protein</fullName>
    </submittedName>
</protein>
<evidence type="ECO:0000256" key="1">
    <source>
        <dbReference type="SAM" id="MobiDB-lite"/>
    </source>
</evidence>
<feature type="compositionally biased region" description="Basic residues" evidence="1">
    <location>
        <begin position="1"/>
        <end position="10"/>
    </location>
</feature>
<dbReference type="HOGENOM" id="CLU_3364188_0_0_9"/>
<organism evidence="2 3">
    <name type="scientific">Enterocloster bolteae (strain ATCC BAA-613 / DSM 15670 / CCUG 46953 / JCM 12243 / WAL 16351)</name>
    <name type="common">Clostridium bolteae</name>
    <dbReference type="NCBI Taxonomy" id="411902"/>
    <lineage>
        <taxon>Bacteria</taxon>
        <taxon>Bacillati</taxon>
        <taxon>Bacillota</taxon>
        <taxon>Clostridia</taxon>
        <taxon>Lachnospirales</taxon>
        <taxon>Lachnospiraceae</taxon>
        <taxon>Enterocloster</taxon>
    </lineage>
</organism>